<dbReference type="GO" id="GO:0016787">
    <property type="term" value="F:hydrolase activity"/>
    <property type="evidence" value="ECO:0007669"/>
    <property type="project" value="InterPro"/>
</dbReference>
<proteinExistence type="predicted"/>
<gene>
    <name evidence="2" type="ORF">N799_05045</name>
</gene>
<dbReference type="STRING" id="913325.N799_05045"/>
<dbReference type="RefSeq" id="WP_036211146.1">
    <property type="nucleotide sequence ID" value="NZ_AVPT01000015.1"/>
</dbReference>
<name>A0A0A0F047_9GAMM</name>
<dbReference type="Pfam" id="PF00149">
    <property type="entry name" value="Metallophos"/>
    <property type="match status" value="1"/>
</dbReference>
<sequence>MRLLILSDLHREVWGDTPVGIDLAVSRPDVVILAGDIDNGASCVQWAERTFPGIPTLYVSGNHEGYRHPIDEVERRIAEACATSSTVEYLQQREVLIGGVRFLGCTLWTDFELFGEDRRHEAMMASLRALNDYRLIRLANQGNRTLHPADTAEWHDRHAFWLRERLATPFDGPTVVITHMAPSLGSVAPRYRDDVLSCAFASGLEDLVSEADLWIHGHMHGSFDYSVGPCRVVCNPRGYPGRTMQAENTRFDPNYVIQMGTR</sequence>
<dbReference type="OrthoDB" id="356681at2"/>
<dbReference type="Gene3D" id="3.60.21.10">
    <property type="match status" value="1"/>
</dbReference>
<organism evidence="2 3">
    <name type="scientific">Lysobacter arseniciresistens ZS79</name>
    <dbReference type="NCBI Taxonomy" id="913325"/>
    <lineage>
        <taxon>Bacteria</taxon>
        <taxon>Pseudomonadati</taxon>
        <taxon>Pseudomonadota</taxon>
        <taxon>Gammaproteobacteria</taxon>
        <taxon>Lysobacterales</taxon>
        <taxon>Lysobacteraceae</taxon>
        <taxon>Novilysobacter</taxon>
    </lineage>
</organism>
<dbReference type="InterPro" id="IPR004843">
    <property type="entry name" value="Calcineurin-like_PHP"/>
</dbReference>
<dbReference type="SUPFAM" id="SSF56300">
    <property type="entry name" value="Metallo-dependent phosphatases"/>
    <property type="match status" value="1"/>
</dbReference>
<evidence type="ECO:0000259" key="1">
    <source>
        <dbReference type="Pfam" id="PF00149"/>
    </source>
</evidence>
<feature type="domain" description="Calcineurin-like phosphoesterase" evidence="1">
    <location>
        <begin position="1"/>
        <end position="221"/>
    </location>
</feature>
<reference evidence="2 3" key="1">
    <citation type="journal article" date="2015" name="Stand. Genomic Sci.">
        <title>Genomic information of the arsenic-resistant bacterium Lysobacter arseniciresistens type strain ZS79(T) and comparison of Lysobacter draft genomes.</title>
        <authorList>
            <person name="Liu L."/>
            <person name="Zhang S."/>
            <person name="Luo M."/>
            <person name="Wang G."/>
        </authorList>
    </citation>
    <scope>NUCLEOTIDE SEQUENCE [LARGE SCALE GENOMIC DNA]</scope>
    <source>
        <strain evidence="2 3">ZS79</strain>
    </source>
</reference>
<comment type="caution">
    <text evidence="2">The sequence shown here is derived from an EMBL/GenBank/DDBJ whole genome shotgun (WGS) entry which is preliminary data.</text>
</comment>
<dbReference type="Proteomes" id="UP000029989">
    <property type="component" value="Unassembled WGS sequence"/>
</dbReference>
<accession>A0A0A0F047</accession>
<dbReference type="eggNOG" id="COG1409">
    <property type="taxonomic scope" value="Bacteria"/>
</dbReference>
<keyword evidence="3" id="KW-1185">Reference proteome</keyword>
<dbReference type="AlphaFoldDB" id="A0A0A0F047"/>
<dbReference type="InterPro" id="IPR029052">
    <property type="entry name" value="Metallo-depent_PP-like"/>
</dbReference>
<evidence type="ECO:0000313" key="2">
    <source>
        <dbReference type="EMBL" id="KGM56159.1"/>
    </source>
</evidence>
<evidence type="ECO:0000313" key="3">
    <source>
        <dbReference type="Proteomes" id="UP000029989"/>
    </source>
</evidence>
<dbReference type="PANTHER" id="PTHR37844">
    <property type="entry name" value="SER/THR PROTEIN PHOSPHATASE SUPERFAMILY (AFU_ORTHOLOGUE AFUA_1G14840)"/>
    <property type="match status" value="1"/>
</dbReference>
<dbReference type="EMBL" id="AVPT01000015">
    <property type="protein sequence ID" value="KGM56159.1"/>
    <property type="molecule type" value="Genomic_DNA"/>
</dbReference>
<dbReference type="PANTHER" id="PTHR37844:SF2">
    <property type="entry name" value="SER_THR PROTEIN PHOSPHATASE SUPERFAMILY (AFU_ORTHOLOGUE AFUA_1G14840)"/>
    <property type="match status" value="1"/>
</dbReference>
<protein>
    <submittedName>
        <fullName evidence="2">Metallophosphoesterase</fullName>
    </submittedName>
</protein>